<dbReference type="Proteomes" id="UP000316500">
    <property type="component" value="Unassembled WGS sequence"/>
</dbReference>
<comment type="subunit">
    <text evidence="3">Heterotrimer of UreA (gamma), UreB (beta) and UreC (alpha) subunits. Three heterotrimers associate to form the active enzyme.</text>
</comment>
<name>A0A558GRQ3_PAENT</name>
<comment type="similarity">
    <text evidence="3">Belongs to the urease beta subunit family.</text>
</comment>
<dbReference type="RefSeq" id="WP_144652659.1">
    <property type="nucleotide sequence ID" value="NZ_VNFK01000018.1"/>
</dbReference>
<dbReference type="GO" id="GO:0009039">
    <property type="term" value="F:urease activity"/>
    <property type="evidence" value="ECO:0007669"/>
    <property type="project" value="UniProtKB-UniRule"/>
</dbReference>
<dbReference type="SUPFAM" id="SSF51278">
    <property type="entry name" value="Urease, beta-subunit"/>
    <property type="match status" value="1"/>
</dbReference>
<evidence type="ECO:0000313" key="5">
    <source>
        <dbReference type="EMBL" id="TVU59513.1"/>
    </source>
</evidence>
<protein>
    <recommendedName>
        <fullName evidence="3">Urease subunit beta</fullName>
        <ecNumber evidence="3">3.5.1.5</ecNumber>
    </recommendedName>
    <alternativeName>
        <fullName evidence="3">Urea amidohydrolase subunit beta</fullName>
    </alternativeName>
</protein>
<dbReference type="HAMAP" id="MF_01954">
    <property type="entry name" value="Urease_beta"/>
    <property type="match status" value="1"/>
</dbReference>
<evidence type="ECO:0000256" key="2">
    <source>
        <dbReference type="ARBA" id="ARBA00047778"/>
    </source>
</evidence>
<dbReference type="AlphaFoldDB" id="A0A558GRQ3"/>
<evidence type="ECO:0000313" key="6">
    <source>
        <dbReference type="Proteomes" id="UP000316500"/>
    </source>
</evidence>
<dbReference type="EC" id="3.5.1.5" evidence="3"/>
<evidence type="ECO:0000256" key="3">
    <source>
        <dbReference type="HAMAP-Rule" id="MF_01954"/>
    </source>
</evidence>
<evidence type="ECO:0000256" key="1">
    <source>
        <dbReference type="ARBA" id="ARBA00022801"/>
    </source>
</evidence>
<evidence type="ECO:0000256" key="4">
    <source>
        <dbReference type="SAM" id="MobiDB-lite"/>
    </source>
</evidence>
<dbReference type="GO" id="GO:0035550">
    <property type="term" value="C:urease complex"/>
    <property type="evidence" value="ECO:0007669"/>
    <property type="project" value="InterPro"/>
</dbReference>
<sequence>MIPGEYRLQPGTIACNSGREAIAVEVVNHGDRPVQIGSHYHFAEANRALEFDREAAYGRRLDIPAGTAARFEPGDRKTVQLIQLAGSREVFGLSNAVNGKLDGGTGVAGESRPGVAAERDHQ</sequence>
<dbReference type="Gene3D" id="2.10.150.10">
    <property type="entry name" value="Urease, beta subunit"/>
    <property type="match status" value="1"/>
</dbReference>
<dbReference type="EMBL" id="VNFK01000018">
    <property type="protein sequence ID" value="TVU59513.1"/>
    <property type="molecule type" value="Genomic_DNA"/>
</dbReference>
<organism evidence="5 6">
    <name type="scientific">Paenarthrobacter nitroguajacolicus</name>
    <name type="common">Arthrobacter nitroguajacolicus</name>
    <dbReference type="NCBI Taxonomy" id="211146"/>
    <lineage>
        <taxon>Bacteria</taxon>
        <taxon>Bacillati</taxon>
        <taxon>Actinomycetota</taxon>
        <taxon>Actinomycetes</taxon>
        <taxon>Micrococcales</taxon>
        <taxon>Micrococcaceae</taxon>
        <taxon>Paenarthrobacter</taxon>
    </lineage>
</organism>
<dbReference type="GO" id="GO:0043419">
    <property type="term" value="P:urea catabolic process"/>
    <property type="evidence" value="ECO:0007669"/>
    <property type="project" value="UniProtKB-UniRule"/>
</dbReference>
<comment type="subcellular location">
    <subcellularLocation>
        <location evidence="3">Cytoplasm</location>
    </subcellularLocation>
</comment>
<dbReference type="InterPro" id="IPR002019">
    <property type="entry name" value="Urease_beta-like"/>
</dbReference>
<comment type="caution">
    <text evidence="5">The sequence shown here is derived from an EMBL/GenBank/DDBJ whole genome shotgun (WGS) entry which is preliminary data.</text>
</comment>
<keyword evidence="1 3" id="KW-0378">Hydrolase</keyword>
<reference evidence="5 6" key="1">
    <citation type="submission" date="2019-07" db="EMBL/GenBank/DDBJ databases">
        <title>Diversity of Bacteria from Kongsfjorden, Arctic.</title>
        <authorList>
            <person name="Yu Y."/>
        </authorList>
    </citation>
    <scope>NUCLEOTIDE SEQUENCE [LARGE SCALE GENOMIC DNA]</scope>
    <source>
        <strain evidence="5 6">SM1928</strain>
    </source>
</reference>
<dbReference type="Pfam" id="PF00699">
    <property type="entry name" value="Urease_beta"/>
    <property type="match status" value="1"/>
</dbReference>
<accession>A0A558GRQ3</accession>
<dbReference type="FunFam" id="2.10.150.10:FF:000001">
    <property type="entry name" value="Urease subunit beta"/>
    <property type="match status" value="1"/>
</dbReference>
<dbReference type="CDD" id="cd00407">
    <property type="entry name" value="Urease_beta"/>
    <property type="match status" value="1"/>
</dbReference>
<dbReference type="PANTHER" id="PTHR33569">
    <property type="entry name" value="UREASE"/>
    <property type="match status" value="1"/>
</dbReference>
<dbReference type="InterPro" id="IPR050069">
    <property type="entry name" value="Urease_subunit"/>
</dbReference>
<dbReference type="OrthoDB" id="9797217at2"/>
<dbReference type="NCBIfam" id="TIGR00192">
    <property type="entry name" value="urease_beta"/>
    <property type="match status" value="1"/>
</dbReference>
<gene>
    <name evidence="3" type="primary">ureB</name>
    <name evidence="5" type="ORF">FQP90_19140</name>
</gene>
<proteinExistence type="inferred from homology"/>
<dbReference type="UniPathway" id="UPA00258">
    <property type="reaction ID" value="UER00370"/>
</dbReference>
<comment type="catalytic activity">
    <reaction evidence="2 3">
        <text>urea + 2 H2O + H(+) = hydrogencarbonate + 2 NH4(+)</text>
        <dbReference type="Rhea" id="RHEA:20557"/>
        <dbReference type="ChEBI" id="CHEBI:15377"/>
        <dbReference type="ChEBI" id="CHEBI:15378"/>
        <dbReference type="ChEBI" id="CHEBI:16199"/>
        <dbReference type="ChEBI" id="CHEBI:17544"/>
        <dbReference type="ChEBI" id="CHEBI:28938"/>
        <dbReference type="EC" id="3.5.1.5"/>
    </reaction>
</comment>
<dbReference type="InterPro" id="IPR036461">
    <property type="entry name" value="Urease_betasu_sf"/>
</dbReference>
<dbReference type="PANTHER" id="PTHR33569:SF1">
    <property type="entry name" value="UREASE"/>
    <property type="match status" value="1"/>
</dbReference>
<keyword evidence="3" id="KW-0963">Cytoplasm</keyword>
<comment type="pathway">
    <text evidence="3">Nitrogen metabolism; urea degradation; CO(2) and NH(3) from urea (urease route): step 1/1.</text>
</comment>
<feature type="region of interest" description="Disordered" evidence="4">
    <location>
        <begin position="100"/>
        <end position="122"/>
    </location>
</feature>
<dbReference type="NCBIfam" id="NF009682">
    <property type="entry name" value="PRK13203.1"/>
    <property type="match status" value="1"/>
</dbReference>